<gene>
    <name evidence="1" type="ORF">PAXRUDRAFT_826242</name>
</gene>
<dbReference type="InParanoid" id="A0A0D0DZQ9"/>
<dbReference type="HOGENOM" id="CLU_1511074_0_0_1"/>
<reference evidence="2" key="2">
    <citation type="submission" date="2015-01" db="EMBL/GenBank/DDBJ databases">
        <title>Evolutionary Origins and Diversification of the Mycorrhizal Mutualists.</title>
        <authorList>
            <consortium name="DOE Joint Genome Institute"/>
            <consortium name="Mycorrhizal Genomics Consortium"/>
            <person name="Kohler A."/>
            <person name="Kuo A."/>
            <person name="Nagy L.G."/>
            <person name="Floudas D."/>
            <person name="Copeland A."/>
            <person name="Barry K.W."/>
            <person name="Cichocki N."/>
            <person name="Veneault-Fourrey C."/>
            <person name="LaButti K."/>
            <person name="Lindquist E.A."/>
            <person name="Lipzen A."/>
            <person name="Lundell T."/>
            <person name="Morin E."/>
            <person name="Murat C."/>
            <person name="Riley R."/>
            <person name="Ohm R."/>
            <person name="Sun H."/>
            <person name="Tunlid A."/>
            <person name="Henrissat B."/>
            <person name="Grigoriev I.V."/>
            <person name="Hibbett D.S."/>
            <person name="Martin F."/>
        </authorList>
    </citation>
    <scope>NUCLEOTIDE SEQUENCE [LARGE SCALE GENOMIC DNA]</scope>
    <source>
        <strain evidence="2">Ve08.2h10</strain>
    </source>
</reference>
<sequence>MQNPVPLGEHWYSMRRVFRIAHASGDVMQPSRRTLIASTDSEQQVRRCHMSLFRGQAERRLAAGKSLLLPRRRSIHRATFLRLPCSIIRRRSDGLVHVNVEARLKMYWEGAGNLQGVIREERWPDLVWLVGPSALELEVPTPCDSKPRVTVLSSMRRRRSSCSPSEGSAVRGIICASG</sequence>
<dbReference type="Proteomes" id="UP000054538">
    <property type="component" value="Unassembled WGS sequence"/>
</dbReference>
<name>A0A0D0DZQ9_9AGAM</name>
<evidence type="ECO:0000313" key="1">
    <source>
        <dbReference type="EMBL" id="KIK96156.1"/>
    </source>
</evidence>
<proteinExistence type="predicted"/>
<evidence type="ECO:0000313" key="2">
    <source>
        <dbReference type="Proteomes" id="UP000054538"/>
    </source>
</evidence>
<dbReference type="AlphaFoldDB" id="A0A0D0DZQ9"/>
<dbReference type="EMBL" id="KN825000">
    <property type="protein sequence ID" value="KIK96156.1"/>
    <property type="molecule type" value="Genomic_DNA"/>
</dbReference>
<keyword evidence="2" id="KW-1185">Reference proteome</keyword>
<accession>A0A0D0DZQ9</accession>
<reference evidence="1 2" key="1">
    <citation type="submission" date="2014-04" db="EMBL/GenBank/DDBJ databases">
        <authorList>
            <consortium name="DOE Joint Genome Institute"/>
            <person name="Kuo A."/>
            <person name="Kohler A."/>
            <person name="Jargeat P."/>
            <person name="Nagy L.G."/>
            <person name="Floudas D."/>
            <person name="Copeland A."/>
            <person name="Barry K.W."/>
            <person name="Cichocki N."/>
            <person name="Veneault-Fourrey C."/>
            <person name="LaButti K."/>
            <person name="Lindquist E.A."/>
            <person name="Lipzen A."/>
            <person name="Lundell T."/>
            <person name="Morin E."/>
            <person name="Murat C."/>
            <person name="Sun H."/>
            <person name="Tunlid A."/>
            <person name="Henrissat B."/>
            <person name="Grigoriev I.V."/>
            <person name="Hibbett D.S."/>
            <person name="Martin F."/>
            <person name="Nordberg H.P."/>
            <person name="Cantor M.N."/>
            <person name="Hua S.X."/>
        </authorList>
    </citation>
    <scope>NUCLEOTIDE SEQUENCE [LARGE SCALE GENOMIC DNA]</scope>
    <source>
        <strain evidence="1 2">Ve08.2h10</strain>
    </source>
</reference>
<organism evidence="1 2">
    <name type="scientific">Paxillus rubicundulus Ve08.2h10</name>
    <dbReference type="NCBI Taxonomy" id="930991"/>
    <lineage>
        <taxon>Eukaryota</taxon>
        <taxon>Fungi</taxon>
        <taxon>Dikarya</taxon>
        <taxon>Basidiomycota</taxon>
        <taxon>Agaricomycotina</taxon>
        <taxon>Agaricomycetes</taxon>
        <taxon>Agaricomycetidae</taxon>
        <taxon>Boletales</taxon>
        <taxon>Paxilineae</taxon>
        <taxon>Paxillaceae</taxon>
        <taxon>Paxillus</taxon>
    </lineage>
</organism>
<protein>
    <submittedName>
        <fullName evidence="1">Unplaced genomic scaffold scaffold_178, whole genome shotgun sequence</fullName>
    </submittedName>
</protein>